<dbReference type="InterPro" id="IPR000831">
    <property type="entry name" value="Trp_repress"/>
</dbReference>
<dbReference type="GO" id="GO:0003700">
    <property type="term" value="F:DNA-binding transcription factor activity"/>
    <property type="evidence" value="ECO:0007669"/>
    <property type="project" value="InterPro"/>
</dbReference>
<evidence type="ECO:0000313" key="1">
    <source>
        <dbReference type="EMBL" id="KKP69890.1"/>
    </source>
</evidence>
<evidence type="ECO:0000313" key="2">
    <source>
        <dbReference type="Proteomes" id="UP000034581"/>
    </source>
</evidence>
<dbReference type="Pfam" id="PF01371">
    <property type="entry name" value="Trp_repressor"/>
    <property type="match status" value="1"/>
</dbReference>
<reference evidence="1 2" key="1">
    <citation type="journal article" date="2015" name="Nature">
        <title>rRNA introns, odd ribosomes, and small enigmatic genomes across a large radiation of phyla.</title>
        <authorList>
            <person name="Brown C.T."/>
            <person name="Hug L.A."/>
            <person name="Thomas B.C."/>
            <person name="Sharon I."/>
            <person name="Castelle C.J."/>
            <person name="Singh A."/>
            <person name="Wilkins M.J."/>
            <person name="Williams K.H."/>
            <person name="Banfield J.F."/>
        </authorList>
    </citation>
    <scope>NUCLEOTIDE SEQUENCE [LARGE SCALE GENOMIC DNA]</scope>
</reference>
<dbReference type="EMBL" id="LBQB01000002">
    <property type="protein sequence ID" value="KKP69890.1"/>
    <property type="molecule type" value="Genomic_DNA"/>
</dbReference>
<dbReference type="PIRSF" id="PIRSF012508">
    <property type="entry name" value="YerC"/>
    <property type="match status" value="1"/>
</dbReference>
<protein>
    <recommendedName>
        <fullName evidence="3">TrpR like protein, YerC/YecD</fullName>
    </recommendedName>
</protein>
<dbReference type="PANTHER" id="PTHR40080">
    <property type="entry name" value="LMO1763 PROTEIN"/>
    <property type="match status" value="1"/>
</dbReference>
<name>A0A0G0E3J5_UNCC3</name>
<dbReference type="Proteomes" id="UP000034581">
    <property type="component" value="Unassembled WGS sequence"/>
</dbReference>
<dbReference type="STRING" id="1618350.UR67_C0002G0010"/>
<comment type="caution">
    <text evidence="1">The sequence shown here is derived from an EMBL/GenBank/DDBJ whole genome shotgun (WGS) entry which is preliminary data.</text>
</comment>
<dbReference type="PANTHER" id="PTHR40080:SF1">
    <property type="entry name" value="TRPR-LIKE PROTEIN YERC_YECD"/>
    <property type="match status" value="1"/>
</dbReference>
<dbReference type="InterPro" id="IPR010921">
    <property type="entry name" value="Trp_repressor/repl_initiator"/>
</dbReference>
<dbReference type="SUPFAM" id="SSF48295">
    <property type="entry name" value="TrpR-like"/>
    <property type="match status" value="1"/>
</dbReference>
<sequence>MHWTNEEKSLFQAFKTLKNEGEIASFCRDLMTSAEIKEFSKRWRIAQLLAEKKMSYIEIAKEVKTSTTTVTRVNEWLNNGKNGYKTALSRIKKK</sequence>
<dbReference type="GO" id="GO:0043565">
    <property type="term" value="F:sequence-specific DNA binding"/>
    <property type="evidence" value="ECO:0007669"/>
    <property type="project" value="InterPro"/>
</dbReference>
<dbReference type="NCBIfam" id="TIGR02531">
    <property type="entry name" value="yecD_yerC"/>
    <property type="match status" value="1"/>
</dbReference>
<dbReference type="Gene3D" id="1.10.1270.10">
    <property type="entry name" value="TrpR-like"/>
    <property type="match status" value="1"/>
</dbReference>
<organism evidence="1 2">
    <name type="scientific">candidate division CPR3 bacterium GW2011_GWF2_35_18</name>
    <dbReference type="NCBI Taxonomy" id="1618350"/>
    <lineage>
        <taxon>Bacteria</taxon>
        <taxon>Bacteria division CPR3</taxon>
    </lineage>
</organism>
<dbReference type="InterPro" id="IPR013368">
    <property type="entry name" value="YecD_YerC"/>
</dbReference>
<evidence type="ECO:0008006" key="3">
    <source>
        <dbReference type="Google" id="ProtNLM"/>
    </source>
</evidence>
<gene>
    <name evidence="1" type="ORF">UR67_C0002G0010</name>
</gene>
<dbReference type="AlphaFoldDB" id="A0A0G0E3J5"/>
<accession>A0A0G0E3J5</accession>
<proteinExistence type="predicted"/>
<dbReference type="InterPro" id="IPR038116">
    <property type="entry name" value="TrpR-like_sf"/>
</dbReference>